<organism evidence="1 2">
    <name type="scientific">Halovibrio variabilis</name>
    <dbReference type="NCBI Taxonomy" id="31910"/>
    <lineage>
        <taxon>Bacteria</taxon>
        <taxon>Pseudomonadati</taxon>
        <taxon>Pseudomonadota</taxon>
        <taxon>Gammaproteobacteria</taxon>
        <taxon>Oceanospirillales</taxon>
        <taxon>Halomonadaceae</taxon>
        <taxon>Halovibrio</taxon>
    </lineage>
</organism>
<sequence length="135" mass="14752">MIDAKMVKDLLQAIGEGQYVGTPNTKLMDAFVGDFDEADENTREKFIYHMDELFSADLYRSKDLTDEYGWGAISGIDGHISIAETNLVLTPVGGEVLEELMKPKGLDRMKSAIRSVGAMAGSEAVKYAVGELLKS</sequence>
<protein>
    <recommendedName>
        <fullName evidence="3">DUF2513 domain-containing protein</fullName>
    </recommendedName>
</protein>
<dbReference type="RefSeq" id="WP_146873379.1">
    <property type="nucleotide sequence ID" value="NZ_BJXV01000004.1"/>
</dbReference>
<evidence type="ECO:0000313" key="1">
    <source>
        <dbReference type="EMBL" id="GEN27263.1"/>
    </source>
</evidence>
<name>A0A511UP42_9GAMM</name>
<dbReference type="EMBL" id="BJXV01000004">
    <property type="protein sequence ID" value="GEN27263.1"/>
    <property type="molecule type" value="Genomic_DNA"/>
</dbReference>
<evidence type="ECO:0008006" key="3">
    <source>
        <dbReference type="Google" id="ProtNLM"/>
    </source>
</evidence>
<dbReference type="OrthoDB" id="6183567at2"/>
<dbReference type="Proteomes" id="UP000321303">
    <property type="component" value="Unassembled WGS sequence"/>
</dbReference>
<keyword evidence="2" id="KW-1185">Reference proteome</keyword>
<comment type="caution">
    <text evidence="1">The sequence shown here is derived from an EMBL/GenBank/DDBJ whole genome shotgun (WGS) entry which is preliminary data.</text>
</comment>
<evidence type="ECO:0000313" key="2">
    <source>
        <dbReference type="Proteomes" id="UP000321303"/>
    </source>
</evidence>
<dbReference type="AlphaFoldDB" id="A0A511UP42"/>
<reference evidence="1 2" key="1">
    <citation type="submission" date="2019-07" db="EMBL/GenBank/DDBJ databases">
        <title>Whole genome shotgun sequence of Halomonas variabilis NBRC 102410.</title>
        <authorList>
            <person name="Hosoyama A."/>
            <person name="Uohara A."/>
            <person name="Ohji S."/>
            <person name="Ichikawa N."/>
        </authorList>
    </citation>
    <scope>NUCLEOTIDE SEQUENCE [LARGE SCALE GENOMIC DNA]</scope>
    <source>
        <strain evidence="1 2">NBRC 102410</strain>
    </source>
</reference>
<accession>A0A511UP42</accession>
<gene>
    <name evidence="1" type="ORF">HVA01_09090</name>
</gene>
<proteinExistence type="predicted"/>